<keyword evidence="2" id="KW-1185">Reference proteome</keyword>
<dbReference type="GO" id="GO:0043565">
    <property type="term" value="F:sequence-specific DNA binding"/>
    <property type="evidence" value="ECO:0007669"/>
    <property type="project" value="InterPro"/>
</dbReference>
<dbReference type="AlphaFoldDB" id="A0A2S9J631"/>
<accession>A0A2S9J631</accession>
<dbReference type="EMBL" id="PVBQ01000004">
    <property type="protein sequence ID" value="PRD48199.1"/>
    <property type="molecule type" value="Genomic_DNA"/>
</dbReference>
<dbReference type="InterPro" id="IPR010921">
    <property type="entry name" value="Trp_repressor/repl_initiator"/>
</dbReference>
<evidence type="ECO:0000313" key="1">
    <source>
        <dbReference type="EMBL" id="PRD48199.1"/>
    </source>
</evidence>
<dbReference type="Gene3D" id="1.10.10.10">
    <property type="entry name" value="Winged helix-like DNA-binding domain superfamily/Winged helix DNA-binding domain"/>
    <property type="match status" value="1"/>
</dbReference>
<organism evidence="1 2">
    <name type="scientific">Sphingobacterium haloxyli</name>
    <dbReference type="NCBI Taxonomy" id="2100533"/>
    <lineage>
        <taxon>Bacteria</taxon>
        <taxon>Pseudomonadati</taxon>
        <taxon>Bacteroidota</taxon>
        <taxon>Sphingobacteriia</taxon>
        <taxon>Sphingobacteriales</taxon>
        <taxon>Sphingobacteriaceae</taxon>
        <taxon>Sphingobacterium</taxon>
    </lineage>
</organism>
<dbReference type="InterPro" id="IPR036388">
    <property type="entry name" value="WH-like_DNA-bd_sf"/>
</dbReference>
<dbReference type="OrthoDB" id="714384at2"/>
<name>A0A2S9J631_9SPHI</name>
<dbReference type="RefSeq" id="WP_105716226.1">
    <property type="nucleotide sequence ID" value="NZ_PVBQ01000004.1"/>
</dbReference>
<sequence>MIRYQKEIQEGVVQAIIKGELLLEEAMEKYGIMSKKTVVRWLKRHQYEILNGGRQESTT</sequence>
<reference evidence="1 2" key="1">
    <citation type="submission" date="2018-02" db="EMBL/GenBank/DDBJ databases">
        <title>The draft genome of Sphingobacterium sp. 5JN-11.</title>
        <authorList>
            <person name="Liu L."/>
            <person name="Li L."/>
            <person name="Liang L."/>
            <person name="Zhang X."/>
            <person name="Wang T."/>
        </authorList>
    </citation>
    <scope>NUCLEOTIDE SEQUENCE [LARGE SCALE GENOMIC DNA]</scope>
    <source>
        <strain evidence="1 2">5JN-11</strain>
    </source>
</reference>
<evidence type="ECO:0008006" key="3">
    <source>
        <dbReference type="Google" id="ProtNLM"/>
    </source>
</evidence>
<evidence type="ECO:0000313" key="2">
    <source>
        <dbReference type="Proteomes" id="UP000239711"/>
    </source>
</evidence>
<dbReference type="Proteomes" id="UP000239711">
    <property type="component" value="Unassembled WGS sequence"/>
</dbReference>
<comment type="caution">
    <text evidence="1">The sequence shown here is derived from an EMBL/GenBank/DDBJ whole genome shotgun (WGS) entry which is preliminary data.</text>
</comment>
<protein>
    <recommendedName>
        <fullName evidence="3">Transposase</fullName>
    </recommendedName>
</protein>
<dbReference type="SUPFAM" id="SSF48295">
    <property type="entry name" value="TrpR-like"/>
    <property type="match status" value="1"/>
</dbReference>
<gene>
    <name evidence="1" type="ORF">C5745_06745</name>
</gene>
<proteinExistence type="predicted"/>